<dbReference type="Proteomes" id="UP000013827">
    <property type="component" value="Unassembled WGS sequence"/>
</dbReference>
<feature type="chain" id="PRO_5044187856" description="Ankyrin repeat domain-containing protein" evidence="2">
    <location>
        <begin position="20"/>
        <end position="173"/>
    </location>
</feature>
<dbReference type="AlphaFoldDB" id="A0A0D3JZL5"/>
<evidence type="ECO:0000313" key="3">
    <source>
        <dbReference type="EnsemblProtists" id="EOD28950"/>
    </source>
</evidence>
<reference evidence="3" key="2">
    <citation type="submission" date="2024-10" db="UniProtKB">
        <authorList>
            <consortium name="EnsemblProtists"/>
        </authorList>
    </citation>
    <scope>IDENTIFICATION</scope>
</reference>
<dbReference type="GeneID" id="17274495"/>
<dbReference type="SUPFAM" id="SSF48403">
    <property type="entry name" value="Ankyrin repeat"/>
    <property type="match status" value="1"/>
</dbReference>
<evidence type="ECO:0000256" key="2">
    <source>
        <dbReference type="SAM" id="SignalP"/>
    </source>
</evidence>
<sequence length="173" mass="17968">MARLRLRHLLLLSAALASARSHGSIFDAVAADSMQKLKAALEADPSALDDGYTPMHGAGFQGRAEIARLLMAHGVDAWASLTLMTCTPTGTPRCSAPAGAAAELARGSRSDQCVRAVRCVWIGGEPRHTETVAVFIEAGASAEALEKCEAATRNAATKAAVARAVEASKKAEL</sequence>
<feature type="signal peptide" evidence="2">
    <location>
        <begin position="1"/>
        <end position="19"/>
    </location>
</feature>
<evidence type="ECO:0000256" key="1">
    <source>
        <dbReference type="PROSITE-ProRule" id="PRU00023"/>
    </source>
</evidence>
<protein>
    <recommendedName>
        <fullName evidence="5">Ankyrin repeat domain-containing protein</fullName>
    </recommendedName>
</protein>
<dbReference type="PaxDb" id="2903-EOD28950"/>
<dbReference type="EnsemblProtists" id="EOD28950">
    <property type="protein sequence ID" value="EOD28950"/>
    <property type="gene ID" value="EMIHUDRAFT_234301"/>
</dbReference>
<feature type="repeat" description="ANK" evidence="1">
    <location>
        <begin position="50"/>
        <end position="76"/>
    </location>
</feature>
<keyword evidence="4" id="KW-1185">Reference proteome</keyword>
<dbReference type="PROSITE" id="PS50088">
    <property type="entry name" value="ANK_REPEAT"/>
    <property type="match status" value="1"/>
</dbReference>
<dbReference type="PROSITE" id="PS50297">
    <property type="entry name" value="ANK_REP_REGION"/>
    <property type="match status" value="1"/>
</dbReference>
<accession>A0A0D3JZL5</accession>
<proteinExistence type="predicted"/>
<dbReference type="RefSeq" id="XP_005781379.1">
    <property type="nucleotide sequence ID" value="XM_005781322.1"/>
</dbReference>
<dbReference type="KEGG" id="ehx:EMIHUDRAFT_234301"/>
<evidence type="ECO:0000313" key="4">
    <source>
        <dbReference type="Proteomes" id="UP000013827"/>
    </source>
</evidence>
<dbReference type="InterPro" id="IPR002110">
    <property type="entry name" value="Ankyrin_rpt"/>
</dbReference>
<dbReference type="Gene3D" id="1.25.40.20">
    <property type="entry name" value="Ankyrin repeat-containing domain"/>
    <property type="match status" value="1"/>
</dbReference>
<name>A0A0D3JZL5_EMIH1</name>
<dbReference type="InterPro" id="IPR036770">
    <property type="entry name" value="Ankyrin_rpt-contain_sf"/>
</dbReference>
<evidence type="ECO:0008006" key="5">
    <source>
        <dbReference type="Google" id="ProtNLM"/>
    </source>
</evidence>
<reference evidence="4" key="1">
    <citation type="journal article" date="2013" name="Nature">
        <title>Pan genome of the phytoplankton Emiliania underpins its global distribution.</title>
        <authorList>
            <person name="Read B.A."/>
            <person name="Kegel J."/>
            <person name="Klute M.J."/>
            <person name="Kuo A."/>
            <person name="Lefebvre S.C."/>
            <person name="Maumus F."/>
            <person name="Mayer C."/>
            <person name="Miller J."/>
            <person name="Monier A."/>
            <person name="Salamov A."/>
            <person name="Young J."/>
            <person name="Aguilar M."/>
            <person name="Claverie J.M."/>
            <person name="Frickenhaus S."/>
            <person name="Gonzalez K."/>
            <person name="Herman E.K."/>
            <person name="Lin Y.C."/>
            <person name="Napier J."/>
            <person name="Ogata H."/>
            <person name="Sarno A.F."/>
            <person name="Shmutz J."/>
            <person name="Schroeder D."/>
            <person name="de Vargas C."/>
            <person name="Verret F."/>
            <person name="von Dassow P."/>
            <person name="Valentin K."/>
            <person name="Van de Peer Y."/>
            <person name="Wheeler G."/>
            <person name="Dacks J.B."/>
            <person name="Delwiche C.F."/>
            <person name="Dyhrman S.T."/>
            <person name="Glockner G."/>
            <person name="John U."/>
            <person name="Richards T."/>
            <person name="Worden A.Z."/>
            <person name="Zhang X."/>
            <person name="Grigoriev I.V."/>
            <person name="Allen A.E."/>
            <person name="Bidle K."/>
            <person name="Borodovsky M."/>
            <person name="Bowler C."/>
            <person name="Brownlee C."/>
            <person name="Cock J.M."/>
            <person name="Elias M."/>
            <person name="Gladyshev V.N."/>
            <person name="Groth M."/>
            <person name="Guda C."/>
            <person name="Hadaegh A."/>
            <person name="Iglesias-Rodriguez M.D."/>
            <person name="Jenkins J."/>
            <person name="Jones B.M."/>
            <person name="Lawson T."/>
            <person name="Leese F."/>
            <person name="Lindquist E."/>
            <person name="Lobanov A."/>
            <person name="Lomsadze A."/>
            <person name="Malik S.B."/>
            <person name="Marsh M.E."/>
            <person name="Mackinder L."/>
            <person name="Mock T."/>
            <person name="Mueller-Roeber B."/>
            <person name="Pagarete A."/>
            <person name="Parker M."/>
            <person name="Probert I."/>
            <person name="Quesneville H."/>
            <person name="Raines C."/>
            <person name="Rensing S.A."/>
            <person name="Riano-Pachon D.M."/>
            <person name="Richier S."/>
            <person name="Rokitta S."/>
            <person name="Shiraiwa Y."/>
            <person name="Soanes D.M."/>
            <person name="van der Giezen M."/>
            <person name="Wahlund T.M."/>
            <person name="Williams B."/>
            <person name="Wilson W."/>
            <person name="Wolfe G."/>
            <person name="Wurch L.L."/>
        </authorList>
    </citation>
    <scope>NUCLEOTIDE SEQUENCE</scope>
</reference>
<dbReference type="HOGENOM" id="CLU_1605770_0_0_1"/>
<keyword evidence="2" id="KW-0732">Signal</keyword>
<organism evidence="3 4">
    <name type="scientific">Emiliania huxleyi (strain CCMP1516)</name>
    <dbReference type="NCBI Taxonomy" id="280463"/>
    <lineage>
        <taxon>Eukaryota</taxon>
        <taxon>Haptista</taxon>
        <taxon>Haptophyta</taxon>
        <taxon>Prymnesiophyceae</taxon>
        <taxon>Isochrysidales</taxon>
        <taxon>Noelaerhabdaceae</taxon>
        <taxon>Emiliania</taxon>
    </lineage>
</organism>
<keyword evidence="1" id="KW-0040">ANK repeat</keyword>